<evidence type="ECO:0000256" key="1">
    <source>
        <dbReference type="ARBA" id="ARBA00001917"/>
    </source>
</evidence>
<dbReference type="GO" id="GO:0051536">
    <property type="term" value="F:iron-sulfur cluster binding"/>
    <property type="evidence" value="ECO:0007669"/>
    <property type="project" value="InterPro"/>
</dbReference>
<dbReference type="InterPro" id="IPR005720">
    <property type="entry name" value="Dihydroorotate_DH_cat"/>
</dbReference>
<evidence type="ECO:0000256" key="12">
    <source>
        <dbReference type="ARBA" id="ARBA00032722"/>
    </source>
</evidence>
<evidence type="ECO:0000256" key="8">
    <source>
        <dbReference type="ARBA" id="ARBA00022857"/>
    </source>
</evidence>
<feature type="non-terminal residue" evidence="14">
    <location>
        <position position="1"/>
    </location>
</feature>
<dbReference type="InterPro" id="IPR009051">
    <property type="entry name" value="Helical_ferredxn"/>
</dbReference>
<dbReference type="GO" id="GO:0016627">
    <property type="term" value="F:oxidoreductase activity, acting on the CH-CH group of donors"/>
    <property type="evidence" value="ECO:0007669"/>
    <property type="project" value="InterPro"/>
</dbReference>
<dbReference type="GO" id="GO:0000166">
    <property type="term" value="F:nucleotide binding"/>
    <property type="evidence" value="ECO:0007669"/>
    <property type="project" value="UniProtKB-KW"/>
</dbReference>
<dbReference type="Gene3D" id="1.10.1060.10">
    <property type="entry name" value="Alpha-helical ferredoxin"/>
    <property type="match status" value="1"/>
</dbReference>
<evidence type="ECO:0000256" key="11">
    <source>
        <dbReference type="ARBA" id="ARBA00030119"/>
    </source>
</evidence>
<evidence type="ECO:0000256" key="6">
    <source>
        <dbReference type="ARBA" id="ARBA00022741"/>
    </source>
</evidence>
<dbReference type="Pfam" id="PF14691">
    <property type="entry name" value="Fer4_20"/>
    <property type="match status" value="1"/>
</dbReference>
<gene>
    <name evidence="14" type="ORF">S12H4_14623</name>
</gene>
<dbReference type="PANTHER" id="PTHR43073">
    <property type="entry name" value="DIHYDROPYRIMIDINE DEHYDROGENASE [NADP(+)]"/>
    <property type="match status" value="1"/>
</dbReference>
<dbReference type="PROSITE" id="PS51379">
    <property type="entry name" value="4FE4S_FER_2"/>
    <property type="match status" value="1"/>
</dbReference>
<keyword evidence="6" id="KW-0547">Nucleotide-binding</keyword>
<evidence type="ECO:0000256" key="10">
    <source>
        <dbReference type="ARBA" id="ARBA00029440"/>
    </source>
</evidence>
<protein>
    <recommendedName>
        <fullName evidence="12">Dihydrothymine dehydrogenase</fullName>
    </recommendedName>
    <alternativeName>
        <fullName evidence="11">Dihydrouracil dehydrogenase</fullName>
    </alternativeName>
</protein>
<evidence type="ECO:0000313" key="14">
    <source>
        <dbReference type="EMBL" id="GAI83262.1"/>
    </source>
</evidence>
<reference evidence="14" key="1">
    <citation type="journal article" date="2014" name="Front. Microbiol.">
        <title>High frequency of phylogenetically diverse reductive dehalogenase-homologous genes in deep subseafloor sedimentary metagenomes.</title>
        <authorList>
            <person name="Kawai M."/>
            <person name="Futagami T."/>
            <person name="Toyoda A."/>
            <person name="Takaki Y."/>
            <person name="Nishi S."/>
            <person name="Hori S."/>
            <person name="Arai W."/>
            <person name="Tsubouchi T."/>
            <person name="Morono Y."/>
            <person name="Uchiyama I."/>
            <person name="Ito T."/>
            <person name="Fujiyama A."/>
            <person name="Inagaki F."/>
            <person name="Takami H."/>
        </authorList>
    </citation>
    <scope>NUCLEOTIDE SEQUENCE</scope>
    <source>
        <strain evidence="14">Expedition CK06-06</strain>
    </source>
</reference>
<dbReference type="InterPro" id="IPR017896">
    <property type="entry name" value="4Fe4S_Fe-S-bd"/>
</dbReference>
<sequence length="430" mass="47365">GAGAVVAKSYTANPAVRKQTDLAKYVFLGYDRRPVYGKEIPKFYTNYCRSGIGRLEVSEDDWLEELTKTQQYAAKFDAQVIGSVFGETDVSDMIRLAKGIEQTGVPMFELDLGCPQPEEMEIQGGLLKASQEYIDVTRAVVKNVSIPVFIKLSPQQADLVATAKAVREAGAAGVTCHNRFLGFCIDIDNARPYIWGWAGVGGPWMLPIALRWVSKIYIDNPGLPILGSSGVYDHEDVVQYHMAGATAIEFCSTVMIKGYSVIREIVEGLNGFLDAKGYKSVHDIIGTATRASHSYAEMYTLPEYQQRSSIDQAKCIHCGSCLEICWYGGIERQEETATAPCQQACPAGVDVPRYVRLTAEGNFEEALAVVREKIPFPSVCGSACFHPCETKCIRGQLDDPIAIMAIKRFIAQRDAQLWRKKSEVAKPTGK</sequence>
<dbReference type="InterPro" id="IPR028261">
    <property type="entry name" value="DPD_II"/>
</dbReference>
<evidence type="ECO:0000256" key="2">
    <source>
        <dbReference type="ARBA" id="ARBA00001974"/>
    </source>
</evidence>
<dbReference type="EMBL" id="BARW01006979">
    <property type="protein sequence ID" value="GAI83262.1"/>
    <property type="molecule type" value="Genomic_DNA"/>
</dbReference>
<dbReference type="PANTHER" id="PTHR43073:SF2">
    <property type="entry name" value="DIHYDROPYRIMIDINE DEHYDROGENASE [NADP(+)]"/>
    <property type="match status" value="1"/>
</dbReference>
<comment type="pathway">
    <text evidence="10">Amino-acid biosynthesis.</text>
</comment>
<dbReference type="SUPFAM" id="SSF46548">
    <property type="entry name" value="alpha-helical ferredoxin"/>
    <property type="match status" value="2"/>
</dbReference>
<evidence type="ECO:0000256" key="4">
    <source>
        <dbReference type="ARBA" id="ARBA00022630"/>
    </source>
</evidence>
<keyword evidence="7" id="KW-0274">FAD</keyword>
<feature type="domain" description="4Fe-4S ferredoxin-type" evidence="13">
    <location>
        <begin position="306"/>
        <end position="335"/>
    </location>
</feature>
<accession>X1RRA5</accession>
<name>X1RRA5_9ZZZZ</name>
<comment type="caution">
    <text evidence="14">The sequence shown here is derived from an EMBL/GenBank/DDBJ whole genome shotgun (WGS) entry which is preliminary data.</text>
</comment>
<dbReference type="Gene3D" id="3.20.20.70">
    <property type="entry name" value="Aldolase class I"/>
    <property type="match status" value="1"/>
</dbReference>
<evidence type="ECO:0000256" key="3">
    <source>
        <dbReference type="ARBA" id="ARBA00010804"/>
    </source>
</evidence>
<comment type="similarity">
    <text evidence="3">Belongs to the dihydropyrimidine dehydrogenase family.</text>
</comment>
<organism evidence="14">
    <name type="scientific">marine sediment metagenome</name>
    <dbReference type="NCBI Taxonomy" id="412755"/>
    <lineage>
        <taxon>unclassified sequences</taxon>
        <taxon>metagenomes</taxon>
        <taxon>ecological metagenomes</taxon>
    </lineage>
</organism>
<dbReference type="AlphaFoldDB" id="X1RRA5"/>
<evidence type="ECO:0000256" key="7">
    <source>
        <dbReference type="ARBA" id="ARBA00022827"/>
    </source>
</evidence>
<evidence type="ECO:0000256" key="5">
    <source>
        <dbReference type="ARBA" id="ARBA00022643"/>
    </source>
</evidence>
<keyword evidence="9" id="KW-0560">Oxidoreductase</keyword>
<evidence type="ECO:0000256" key="9">
    <source>
        <dbReference type="ARBA" id="ARBA00023002"/>
    </source>
</evidence>
<evidence type="ECO:0000259" key="13">
    <source>
        <dbReference type="PROSITE" id="PS51379"/>
    </source>
</evidence>
<comment type="cofactor">
    <cofactor evidence="1">
        <name>FMN</name>
        <dbReference type="ChEBI" id="CHEBI:58210"/>
    </cofactor>
</comment>
<feature type="non-terminal residue" evidence="14">
    <location>
        <position position="430"/>
    </location>
</feature>
<keyword evidence="8" id="KW-0521">NADP</keyword>
<dbReference type="Pfam" id="PF01180">
    <property type="entry name" value="DHO_dh"/>
    <property type="match status" value="1"/>
</dbReference>
<dbReference type="GO" id="GO:0005737">
    <property type="term" value="C:cytoplasm"/>
    <property type="evidence" value="ECO:0007669"/>
    <property type="project" value="InterPro"/>
</dbReference>
<keyword evidence="4" id="KW-0285">Flavoprotein</keyword>
<comment type="cofactor">
    <cofactor evidence="2">
        <name>FAD</name>
        <dbReference type="ChEBI" id="CHEBI:57692"/>
    </cofactor>
</comment>
<keyword evidence="5" id="KW-0288">FMN</keyword>
<dbReference type="SUPFAM" id="SSF51395">
    <property type="entry name" value="FMN-linked oxidoreductases"/>
    <property type="match status" value="1"/>
</dbReference>
<dbReference type="InterPro" id="IPR013785">
    <property type="entry name" value="Aldolase_TIM"/>
</dbReference>
<proteinExistence type="inferred from homology"/>